<comment type="caution">
    <text evidence="2">The sequence shown here is derived from an EMBL/GenBank/DDBJ whole genome shotgun (WGS) entry which is preliminary data.</text>
</comment>
<protein>
    <recommendedName>
        <fullName evidence="1">Sin domain-containing protein</fullName>
    </recommendedName>
</protein>
<keyword evidence="3" id="KW-1185">Reference proteome</keyword>
<dbReference type="RefSeq" id="WP_115751216.1">
    <property type="nucleotide sequence ID" value="NZ_PIOD01000025.1"/>
</dbReference>
<organism evidence="2 3">
    <name type="scientific">Oceanobacillus chungangensis</name>
    <dbReference type="NCBI Taxonomy" id="1229152"/>
    <lineage>
        <taxon>Bacteria</taxon>
        <taxon>Bacillati</taxon>
        <taxon>Bacillota</taxon>
        <taxon>Bacilli</taxon>
        <taxon>Bacillales</taxon>
        <taxon>Bacillaceae</taxon>
        <taxon>Oceanobacillus</taxon>
    </lineage>
</organism>
<evidence type="ECO:0000259" key="1">
    <source>
        <dbReference type="PROSITE" id="PS51500"/>
    </source>
</evidence>
<name>A0A3D8PHW4_9BACI</name>
<dbReference type="GO" id="GO:0046983">
    <property type="term" value="F:protein dimerization activity"/>
    <property type="evidence" value="ECO:0007669"/>
    <property type="project" value="InterPro"/>
</dbReference>
<dbReference type="InterPro" id="IPR010981">
    <property type="entry name" value="SinR/SinI_dimer_dom"/>
</dbReference>
<dbReference type="AlphaFoldDB" id="A0A3D8PHW4"/>
<dbReference type="Pfam" id="PF08671">
    <property type="entry name" value="SinI"/>
    <property type="match status" value="1"/>
</dbReference>
<reference evidence="3" key="1">
    <citation type="submission" date="2017-11" db="EMBL/GenBank/DDBJ databases">
        <authorList>
            <person name="Zhu W."/>
        </authorList>
    </citation>
    <scope>NUCLEOTIDE SEQUENCE [LARGE SCALE GENOMIC DNA]</scope>
    <source>
        <strain evidence="3">CAU 1051</strain>
    </source>
</reference>
<proteinExistence type="predicted"/>
<evidence type="ECO:0000313" key="3">
    <source>
        <dbReference type="Proteomes" id="UP000256520"/>
    </source>
</evidence>
<feature type="domain" description="Sin" evidence="1">
    <location>
        <begin position="1"/>
        <end position="39"/>
    </location>
</feature>
<accession>A0A3D8PHW4</accession>
<dbReference type="EMBL" id="PIOD01000025">
    <property type="protein sequence ID" value="RDW15654.1"/>
    <property type="molecule type" value="Genomic_DNA"/>
</dbReference>
<dbReference type="InterPro" id="IPR036281">
    <property type="entry name" value="SinR/SinI_dimer_dom_sf"/>
</dbReference>
<dbReference type="PROSITE" id="PS51500">
    <property type="entry name" value="SIN"/>
    <property type="match status" value="1"/>
</dbReference>
<dbReference type="GO" id="GO:0006355">
    <property type="term" value="P:regulation of DNA-templated transcription"/>
    <property type="evidence" value="ECO:0007669"/>
    <property type="project" value="InterPro"/>
</dbReference>
<dbReference type="Proteomes" id="UP000256520">
    <property type="component" value="Unassembled WGS sequence"/>
</dbReference>
<evidence type="ECO:0000313" key="2">
    <source>
        <dbReference type="EMBL" id="RDW15654.1"/>
    </source>
</evidence>
<dbReference type="SUPFAM" id="SSF47406">
    <property type="entry name" value="SinR repressor dimerisation domain-like"/>
    <property type="match status" value="1"/>
</dbReference>
<sequence length="42" mass="4922">MVNTIDDIVLDYEWITLIKEAKVLGITIEEIRLFLEDDSEKP</sequence>
<gene>
    <name evidence="2" type="ORF">CWR45_17935</name>
</gene>
<dbReference type="OrthoDB" id="2973152at2"/>